<reference evidence="4" key="1">
    <citation type="journal article" date="2020" name="Ecol. Evol.">
        <title>Genome structure and content of the rice root-knot nematode (Meloidogyne graminicola).</title>
        <authorList>
            <person name="Phan N.T."/>
            <person name="Danchin E.G.J."/>
            <person name="Klopp C."/>
            <person name="Perfus-Barbeoch L."/>
            <person name="Kozlowski D.K."/>
            <person name="Koutsovoulos G.D."/>
            <person name="Lopez-Roques C."/>
            <person name="Bouchez O."/>
            <person name="Zahm M."/>
            <person name="Besnard G."/>
            <person name="Bellafiore S."/>
        </authorList>
    </citation>
    <scope>NUCLEOTIDE SEQUENCE</scope>
    <source>
        <strain evidence="4">VN-18</strain>
    </source>
</reference>
<organism evidence="4 5">
    <name type="scientific">Meloidogyne graminicola</name>
    <dbReference type="NCBI Taxonomy" id="189291"/>
    <lineage>
        <taxon>Eukaryota</taxon>
        <taxon>Metazoa</taxon>
        <taxon>Ecdysozoa</taxon>
        <taxon>Nematoda</taxon>
        <taxon>Chromadorea</taxon>
        <taxon>Rhabditida</taxon>
        <taxon>Tylenchina</taxon>
        <taxon>Tylenchomorpha</taxon>
        <taxon>Tylenchoidea</taxon>
        <taxon>Meloidogynidae</taxon>
        <taxon>Meloidogyninae</taxon>
        <taxon>Meloidogyne</taxon>
    </lineage>
</organism>
<dbReference type="CDD" id="cd02440">
    <property type="entry name" value="AdoMet_MTases"/>
    <property type="match status" value="1"/>
</dbReference>
<keyword evidence="5" id="KW-1185">Reference proteome</keyword>
<evidence type="ECO:0000313" key="5">
    <source>
        <dbReference type="Proteomes" id="UP000605970"/>
    </source>
</evidence>
<protein>
    <submittedName>
        <fullName evidence="4">2-methoxy-6-polyprenyl-1,4-benzoquinol methylase, mitochondrial</fullName>
    </submittedName>
</protein>
<dbReference type="GO" id="GO:0008425">
    <property type="term" value="F:2-methoxy-6-polyprenyl-1,4-benzoquinol methyltransferase activity"/>
    <property type="evidence" value="ECO:0007669"/>
    <property type="project" value="TreeGrafter"/>
</dbReference>
<dbReference type="PANTHER" id="PTHR43591:SF24">
    <property type="entry name" value="2-METHOXY-6-POLYPRENYL-1,4-BENZOQUINOL METHYLASE, MITOCHONDRIAL"/>
    <property type="match status" value="1"/>
</dbReference>
<dbReference type="InterPro" id="IPR004033">
    <property type="entry name" value="UbiE/COQ5_MeTrFase"/>
</dbReference>
<dbReference type="GO" id="GO:0032259">
    <property type="term" value="P:methylation"/>
    <property type="evidence" value="ECO:0007669"/>
    <property type="project" value="UniProtKB-KW"/>
</dbReference>
<dbReference type="Pfam" id="PF01209">
    <property type="entry name" value="Ubie_methyltran"/>
    <property type="match status" value="1"/>
</dbReference>
<dbReference type="PROSITE" id="PS51608">
    <property type="entry name" value="SAM_MT_UBIE"/>
    <property type="match status" value="1"/>
</dbReference>
<sequence>MNDAMSLFIHRLWKDYYVQNLPLNKNCKVIDVAGGTGDIAFRIVEKLVKGKGSVTIVDINENMLEVGQLRVPPNYSNHLNWVTTNAESLPFDDNSFDIYTIAFGIRNCTHPDKVLSEAFRVLKPQGMFSCLEFGTVNNPLIKNIYGI</sequence>
<dbReference type="Gene3D" id="3.40.50.150">
    <property type="entry name" value="Vaccinia Virus protein VP39"/>
    <property type="match status" value="1"/>
</dbReference>
<keyword evidence="3" id="KW-0949">S-adenosyl-L-methionine</keyword>
<comment type="caution">
    <text evidence="4">The sequence shown here is derived from an EMBL/GenBank/DDBJ whole genome shotgun (WGS) entry which is preliminary data.</text>
</comment>
<dbReference type="SUPFAM" id="SSF53335">
    <property type="entry name" value="S-adenosyl-L-methionine-dependent methyltransferases"/>
    <property type="match status" value="1"/>
</dbReference>
<proteinExistence type="predicted"/>
<dbReference type="PANTHER" id="PTHR43591">
    <property type="entry name" value="METHYLTRANSFERASE"/>
    <property type="match status" value="1"/>
</dbReference>
<accession>A0A8S9ZTQ4</accession>
<dbReference type="AlphaFoldDB" id="A0A8S9ZTQ4"/>
<dbReference type="OrthoDB" id="6329284at2759"/>
<evidence type="ECO:0000256" key="2">
    <source>
        <dbReference type="ARBA" id="ARBA00022679"/>
    </source>
</evidence>
<name>A0A8S9ZTQ4_9BILA</name>
<dbReference type="Proteomes" id="UP000605970">
    <property type="component" value="Unassembled WGS sequence"/>
</dbReference>
<keyword evidence="2" id="KW-0808">Transferase</keyword>
<dbReference type="InterPro" id="IPR029063">
    <property type="entry name" value="SAM-dependent_MTases_sf"/>
</dbReference>
<dbReference type="EMBL" id="JABEBT010000030">
    <property type="protein sequence ID" value="KAF7636370.1"/>
    <property type="molecule type" value="Genomic_DNA"/>
</dbReference>
<keyword evidence="1 4" id="KW-0489">Methyltransferase</keyword>
<evidence type="ECO:0000256" key="1">
    <source>
        <dbReference type="ARBA" id="ARBA00022603"/>
    </source>
</evidence>
<gene>
    <name evidence="4" type="ORF">Mgra_00004152</name>
</gene>
<dbReference type="NCBIfam" id="TIGR01934">
    <property type="entry name" value="MenG_MenH_UbiE"/>
    <property type="match status" value="1"/>
</dbReference>
<evidence type="ECO:0000256" key="3">
    <source>
        <dbReference type="ARBA" id="ARBA00022691"/>
    </source>
</evidence>
<evidence type="ECO:0000313" key="4">
    <source>
        <dbReference type="EMBL" id="KAF7636370.1"/>
    </source>
</evidence>